<dbReference type="EMBL" id="FNDX01000006">
    <property type="protein sequence ID" value="SDI57302.1"/>
    <property type="molecule type" value="Genomic_DNA"/>
</dbReference>
<keyword evidence="2" id="KW-0238">DNA-binding</keyword>
<proteinExistence type="predicted"/>
<evidence type="ECO:0000256" key="2">
    <source>
        <dbReference type="ARBA" id="ARBA00023125"/>
    </source>
</evidence>
<dbReference type="OrthoDB" id="9800966at2"/>
<dbReference type="InterPro" id="IPR002577">
    <property type="entry name" value="HTH_HxlR"/>
</dbReference>
<sequence>MDQEIRPLLAKVEHAYHIVGKKWVNFILHVLMEGPKRFSELNTLIPDLSKRILNERLKELEGCGLLTRTVIPDRPVRTEYSLTVKGQELGTALSHVEKWAIKWL</sequence>
<dbReference type="InterPro" id="IPR036390">
    <property type="entry name" value="WH_DNA-bd_sf"/>
</dbReference>
<dbReference type="SUPFAM" id="SSF46785">
    <property type="entry name" value="Winged helix' DNA-binding domain"/>
    <property type="match status" value="1"/>
</dbReference>
<protein>
    <submittedName>
        <fullName evidence="5">Transcriptional regulator, HxlR family</fullName>
    </submittedName>
</protein>
<dbReference type="PROSITE" id="PS51118">
    <property type="entry name" value="HTH_HXLR"/>
    <property type="match status" value="1"/>
</dbReference>
<dbReference type="Pfam" id="PF01638">
    <property type="entry name" value="HxlR"/>
    <property type="match status" value="1"/>
</dbReference>
<dbReference type="AlphaFoldDB" id="A0A1G8LNK8"/>
<dbReference type="RefSeq" id="WP_090713617.1">
    <property type="nucleotide sequence ID" value="NZ_CBCSKY010000005.1"/>
</dbReference>
<dbReference type="InterPro" id="IPR036388">
    <property type="entry name" value="WH-like_DNA-bd_sf"/>
</dbReference>
<dbReference type="Gene3D" id="1.10.10.10">
    <property type="entry name" value="Winged helix-like DNA-binding domain superfamily/Winged helix DNA-binding domain"/>
    <property type="match status" value="1"/>
</dbReference>
<dbReference type="STRING" id="1174501.SAMN05216192_106194"/>
<dbReference type="Proteomes" id="UP000199050">
    <property type="component" value="Unassembled WGS sequence"/>
</dbReference>
<keyword evidence="3" id="KW-0804">Transcription</keyword>
<evidence type="ECO:0000313" key="6">
    <source>
        <dbReference type="Proteomes" id="UP000199050"/>
    </source>
</evidence>
<name>A0A1G8LNK8_9BACL</name>
<keyword evidence="1" id="KW-0805">Transcription regulation</keyword>
<organism evidence="5 6">
    <name type="scientific">Paenibacillus typhae</name>
    <dbReference type="NCBI Taxonomy" id="1174501"/>
    <lineage>
        <taxon>Bacteria</taxon>
        <taxon>Bacillati</taxon>
        <taxon>Bacillota</taxon>
        <taxon>Bacilli</taxon>
        <taxon>Bacillales</taxon>
        <taxon>Paenibacillaceae</taxon>
        <taxon>Paenibacillus</taxon>
    </lineage>
</organism>
<accession>A0A1G8LNK8</accession>
<reference evidence="6" key="1">
    <citation type="submission" date="2016-10" db="EMBL/GenBank/DDBJ databases">
        <authorList>
            <person name="Varghese N."/>
            <person name="Submissions S."/>
        </authorList>
    </citation>
    <scope>NUCLEOTIDE SEQUENCE [LARGE SCALE GENOMIC DNA]</scope>
    <source>
        <strain evidence="6">CGMCC 1.11012</strain>
    </source>
</reference>
<evidence type="ECO:0000313" key="5">
    <source>
        <dbReference type="EMBL" id="SDI57302.1"/>
    </source>
</evidence>
<evidence type="ECO:0000259" key="4">
    <source>
        <dbReference type="PROSITE" id="PS51118"/>
    </source>
</evidence>
<evidence type="ECO:0000256" key="3">
    <source>
        <dbReference type="ARBA" id="ARBA00023163"/>
    </source>
</evidence>
<feature type="domain" description="HTH hxlR-type" evidence="4">
    <location>
        <begin position="6"/>
        <end position="104"/>
    </location>
</feature>
<dbReference type="PANTHER" id="PTHR33204">
    <property type="entry name" value="TRANSCRIPTIONAL REGULATOR, MARR FAMILY"/>
    <property type="match status" value="1"/>
</dbReference>
<dbReference type="GO" id="GO:0003677">
    <property type="term" value="F:DNA binding"/>
    <property type="evidence" value="ECO:0007669"/>
    <property type="project" value="UniProtKB-KW"/>
</dbReference>
<dbReference type="PANTHER" id="PTHR33204:SF37">
    <property type="entry name" value="HTH-TYPE TRANSCRIPTIONAL REGULATOR YODB"/>
    <property type="match status" value="1"/>
</dbReference>
<keyword evidence="6" id="KW-1185">Reference proteome</keyword>
<gene>
    <name evidence="5" type="ORF">SAMN05216192_106194</name>
</gene>
<evidence type="ECO:0000256" key="1">
    <source>
        <dbReference type="ARBA" id="ARBA00023015"/>
    </source>
</evidence>